<evidence type="ECO:0000313" key="8">
    <source>
        <dbReference type="Proteomes" id="UP001519306"/>
    </source>
</evidence>
<evidence type="ECO:0000259" key="6">
    <source>
        <dbReference type="PROSITE" id="PS50903"/>
    </source>
</evidence>
<evidence type="ECO:0000256" key="5">
    <source>
        <dbReference type="RuleBase" id="RU003820"/>
    </source>
</evidence>
<dbReference type="PANTHER" id="PTHR47627:SF1">
    <property type="entry name" value="RUBREDOXIN-1-RELATED"/>
    <property type="match status" value="1"/>
</dbReference>
<dbReference type="CDD" id="cd00730">
    <property type="entry name" value="rubredoxin"/>
    <property type="match status" value="1"/>
</dbReference>
<comment type="caution">
    <text evidence="7">The sequence shown here is derived from an EMBL/GenBank/DDBJ whole genome shotgun (WGS) entry which is preliminary data.</text>
</comment>
<name>A0ABS4KCX6_9FIRM</name>
<sequence length="63" mass="6929">MKKYKCQSSVCVGCCFDPCDYIYDEEVGDPLHGIKAGTSLEDIDEDWACPSCGAGKEVFTEIK</sequence>
<dbReference type="PROSITE" id="PS00202">
    <property type="entry name" value="RUBREDOXIN"/>
    <property type="match status" value="1"/>
</dbReference>
<keyword evidence="4 5" id="KW-0408">Iron</keyword>
<evidence type="ECO:0000256" key="1">
    <source>
        <dbReference type="ARBA" id="ARBA00022448"/>
    </source>
</evidence>
<evidence type="ECO:0000256" key="3">
    <source>
        <dbReference type="ARBA" id="ARBA00022982"/>
    </source>
</evidence>
<dbReference type="Proteomes" id="UP001519306">
    <property type="component" value="Unassembled WGS sequence"/>
</dbReference>
<evidence type="ECO:0000256" key="2">
    <source>
        <dbReference type="ARBA" id="ARBA00022723"/>
    </source>
</evidence>
<evidence type="ECO:0000256" key="4">
    <source>
        <dbReference type="ARBA" id="ARBA00023004"/>
    </source>
</evidence>
<protein>
    <recommendedName>
        <fullName evidence="5">Rubredoxin</fullName>
    </recommendedName>
</protein>
<dbReference type="PANTHER" id="PTHR47627">
    <property type="entry name" value="RUBREDOXIN"/>
    <property type="match status" value="1"/>
</dbReference>
<feature type="domain" description="Rubredoxin-like" evidence="6">
    <location>
        <begin position="19"/>
        <end position="62"/>
    </location>
</feature>
<dbReference type="InterPro" id="IPR050526">
    <property type="entry name" value="Rubredoxin_ET"/>
</dbReference>
<dbReference type="SUPFAM" id="SSF57802">
    <property type="entry name" value="Rubredoxin-like"/>
    <property type="match status" value="1"/>
</dbReference>
<dbReference type="Gene3D" id="2.20.28.10">
    <property type="match status" value="1"/>
</dbReference>
<keyword evidence="2 5" id="KW-0479">Metal-binding</keyword>
<keyword evidence="8" id="KW-1185">Reference proteome</keyword>
<dbReference type="RefSeq" id="WP_210060902.1">
    <property type="nucleotide sequence ID" value="NZ_JAGGLJ010000010.1"/>
</dbReference>
<accession>A0ABS4KCX6</accession>
<reference evidence="7 8" key="1">
    <citation type="submission" date="2021-03" db="EMBL/GenBank/DDBJ databases">
        <title>Genomic Encyclopedia of Type Strains, Phase IV (KMG-IV): sequencing the most valuable type-strain genomes for metagenomic binning, comparative biology and taxonomic classification.</title>
        <authorList>
            <person name="Goeker M."/>
        </authorList>
    </citation>
    <scope>NUCLEOTIDE SEQUENCE [LARGE SCALE GENOMIC DNA]</scope>
    <source>
        <strain evidence="7 8">DSM 27563</strain>
    </source>
</reference>
<comment type="similarity">
    <text evidence="5">Belongs to the rubredoxin family.</text>
</comment>
<organism evidence="7 8">
    <name type="scientific">Peptoniphilus stercorisuis</name>
    <dbReference type="NCBI Taxonomy" id="1436965"/>
    <lineage>
        <taxon>Bacteria</taxon>
        <taxon>Bacillati</taxon>
        <taxon>Bacillota</taxon>
        <taxon>Tissierellia</taxon>
        <taxon>Tissierellales</taxon>
        <taxon>Peptoniphilaceae</taxon>
        <taxon>Peptoniphilus</taxon>
    </lineage>
</organism>
<dbReference type="InterPro" id="IPR018527">
    <property type="entry name" value="Rubredoxin_Fe_BS"/>
</dbReference>
<dbReference type="PROSITE" id="PS50903">
    <property type="entry name" value="RUBREDOXIN_LIKE"/>
    <property type="match status" value="1"/>
</dbReference>
<keyword evidence="3 5" id="KW-0249">Electron transport</keyword>
<dbReference type="InterPro" id="IPR024935">
    <property type="entry name" value="Rubredoxin_dom"/>
</dbReference>
<gene>
    <name evidence="7" type="ORF">J2Z71_001155</name>
</gene>
<dbReference type="InterPro" id="IPR024934">
    <property type="entry name" value="Rubredoxin-like_dom"/>
</dbReference>
<keyword evidence="1" id="KW-0813">Transport</keyword>
<dbReference type="Pfam" id="PF00301">
    <property type="entry name" value="Rubredoxin"/>
    <property type="match status" value="1"/>
</dbReference>
<proteinExistence type="inferred from homology"/>
<evidence type="ECO:0000313" key="7">
    <source>
        <dbReference type="EMBL" id="MBP2025612.1"/>
    </source>
</evidence>
<dbReference type="PRINTS" id="PR00163">
    <property type="entry name" value="RUBREDOXIN"/>
</dbReference>
<dbReference type="EMBL" id="JAGGLJ010000010">
    <property type="protein sequence ID" value="MBP2025612.1"/>
    <property type="molecule type" value="Genomic_DNA"/>
</dbReference>
<comment type="cofactor">
    <cofactor evidence="5">
        <name>Fe(3+)</name>
        <dbReference type="ChEBI" id="CHEBI:29034"/>
    </cofactor>
</comment>